<dbReference type="RefSeq" id="WP_066984945.1">
    <property type="nucleotide sequence ID" value="NZ_LUUI01000126.1"/>
</dbReference>
<evidence type="ECO:0000256" key="3">
    <source>
        <dbReference type="ARBA" id="ARBA00022795"/>
    </source>
</evidence>
<keyword evidence="3" id="KW-1005">Bacterial flagellum biogenesis</keyword>
<accession>A0A177N4B1</accession>
<protein>
    <submittedName>
        <fullName evidence="5">Flagellar biosynthesis protein FlgN</fullName>
    </submittedName>
</protein>
<dbReference type="GO" id="GO:0044780">
    <property type="term" value="P:bacterial-type flagellum assembly"/>
    <property type="evidence" value="ECO:0007669"/>
    <property type="project" value="InterPro"/>
</dbReference>
<comment type="function">
    <text evidence="1">Required for the efficient initiation of filament assembly.</text>
</comment>
<dbReference type="Gene3D" id="1.20.58.300">
    <property type="entry name" value="FlgN-like"/>
    <property type="match status" value="1"/>
</dbReference>
<sequence>MIEKTFPITEKLLSNGLKSTQKLLELLNTEFEQLKQQTDAVSLATLATQKREMVAQLEQFSKQLGQVLATEQLLVNQEGVFSYLSKAQSAGINIAYSSRSWLDITELSKKCRSLNEKNGASIDLLSRHTQRSLQVLRGKSQLTNTYGPDGSTRSELFSHTLISV</sequence>
<evidence type="ECO:0000313" key="6">
    <source>
        <dbReference type="Proteomes" id="UP000078476"/>
    </source>
</evidence>
<name>A0A177N4B1_9GAMM</name>
<dbReference type="EMBL" id="LUUI01000126">
    <property type="protein sequence ID" value="OAI12847.1"/>
    <property type="molecule type" value="Genomic_DNA"/>
</dbReference>
<keyword evidence="4" id="KW-0175">Coiled coil</keyword>
<evidence type="ECO:0000256" key="1">
    <source>
        <dbReference type="ARBA" id="ARBA00002397"/>
    </source>
</evidence>
<dbReference type="STRING" id="980561.A1359_13165"/>
<proteinExistence type="inferred from homology"/>
<dbReference type="AlphaFoldDB" id="A0A177N4B1"/>
<dbReference type="InterPro" id="IPR036679">
    <property type="entry name" value="FlgN-like_sf"/>
</dbReference>
<reference evidence="5 6" key="1">
    <citation type="submission" date="2016-03" db="EMBL/GenBank/DDBJ databases">
        <authorList>
            <person name="Ploux O."/>
        </authorList>
    </citation>
    <scope>NUCLEOTIDE SEQUENCE [LARGE SCALE GENOMIC DNA]</scope>
    <source>
        <strain evidence="5 6">R-45370</strain>
    </source>
</reference>
<organism evidence="5 6">
    <name type="scientific">Methylomonas lenta</name>
    <dbReference type="NCBI Taxonomy" id="980561"/>
    <lineage>
        <taxon>Bacteria</taxon>
        <taxon>Pseudomonadati</taxon>
        <taxon>Pseudomonadota</taxon>
        <taxon>Gammaproteobacteria</taxon>
        <taxon>Methylococcales</taxon>
        <taxon>Methylococcaceae</taxon>
        <taxon>Methylomonas</taxon>
    </lineage>
</organism>
<dbReference type="OrthoDB" id="5566793at2"/>
<evidence type="ECO:0000256" key="2">
    <source>
        <dbReference type="ARBA" id="ARBA00007703"/>
    </source>
</evidence>
<keyword evidence="5" id="KW-0966">Cell projection</keyword>
<evidence type="ECO:0000256" key="4">
    <source>
        <dbReference type="SAM" id="Coils"/>
    </source>
</evidence>
<feature type="coiled-coil region" evidence="4">
    <location>
        <begin position="17"/>
        <end position="63"/>
    </location>
</feature>
<dbReference type="Proteomes" id="UP000078476">
    <property type="component" value="Unassembled WGS sequence"/>
</dbReference>
<keyword evidence="6" id="KW-1185">Reference proteome</keyword>
<dbReference type="InterPro" id="IPR007809">
    <property type="entry name" value="FlgN-like"/>
</dbReference>
<comment type="similarity">
    <text evidence="2">Belongs to the FlgN family.</text>
</comment>
<keyword evidence="5" id="KW-0282">Flagellum</keyword>
<comment type="caution">
    <text evidence="5">The sequence shown here is derived from an EMBL/GenBank/DDBJ whole genome shotgun (WGS) entry which is preliminary data.</text>
</comment>
<dbReference type="Pfam" id="PF05130">
    <property type="entry name" value="FlgN"/>
    <property type="match status" value="1"/>
</dbReference>
<gene>
    <name evidence="5" type="ORF">A1359_13165</name>
</gene>
<evidence type="ECO:0000313" key="5">
    <source>
        <dbReference type="EMBL" id="OAI12847.1"/>
    </source>
</evidence>
<keyword evidence="5" id="KW-0969">Cilium</keyword>
<dbReference type="SUPFAM" id="SSF140566">
    <property type="entry name" value="FlgN-like"/>
    <property type="match status" value="1"/>
</dbReference>